<dbReference type="Pfam" id="PF13556">
    <property type="entry name" value="HTH_30"/>
    <property type="match status" value="1"/>
</dbReference>
<dbReference type="AlphaFoldDB" id="A0A6G9CVG2"/>
<dbReference type="Proteomes" id="UP000502345">
    <property type="component" value="Chromosome"/>
</dbReference>
<feature type="domain" description="GAF" evidence="1">
    <location>
        <begin position="94"/>
        <end position="245"/>
    </location>
</feature>
<dbReference type="PANTHER" id="PTHR33744:SF1">
    <property type="entry name" value="DNA-BINDING TRANSCRIPTIONAL ACTIVATOR ADER"/>
    <property type="match status" value="1"/>
</dbReference>
<accession>A0A6G9CVG2</accession>
<dbReference type="PANTHER" id="PTHR33744">
    <property type="entry name" value="CARBOHYDRATE DIACID REGULATOR"/>
    <property type="match status" value="1"/>
</dbReference>
<name>A0A6G9CVG2_RHOER</name>
<dbReference type="Gene3D" id="1.10.10.2840">
    <property type="entry name" value="PucR C-terminal helix-turn-helix domain"/>
    <property type="match status" value="1"/>
</dbReference>
<organism evidence="2 3">
    <name type="scientific">Rhodococcus erythropolis</name>
    <name type="common">Arthrobacter picolinophilus</name>
    <dbReference type="NCBI Taxonomy" id="1833"/>
    <lineage>
        <taxon>Bacteria</taxon>
        <taxon>Bacillati</taxon>
        <taxon>Actinomycetota</taxon>
        <taxon>Actinomycetes</taxon>
        <taxon>Mycobacteriales</taxon>
        <taxon>Nocardiaceae</taxon>
        <taxon>Rhodococcus</taxon>
        <taxon>Rhodococcus erythropolis group</taxon>
    </lineage>
</organism>
<gene>
    <name evidence="2" type="ORF">G9444_3635</name>
</gene>
<evidence type="ECO:0000313" key="3">
    <source>
        <dbReference type="Proteomes" id="UP000502345"/>
    </source>
</evidence>
<dbReference type="SUPFAM" id="SSF55781">
    <property type="entry name" value="GAF domain-like"/>
    <property type="match status" value="1"/>
</dbReference>
<dbReference type="Gene3D" id="3.30.450.40">
    <property type="match status" value="1"/>
</dbReference>
<dbReference type="InterPro" id="IPR042070">
    <property type="entry name" value="PucR_C-HTH_sf"/>
</dbReference>
<dbReference type="InterPro" id="IPR003018">
    <property type="entry name" value="GAF"/>
</dbReference>
<sequence>MDPPVCSLFGVTAPDSDSDSAPNVIAALFDVTSDAVGDEHVEQVLAEFGFGATEVAETAARIRASRSEFRRLRRRENELAVLYSSARELAQVRDVDTLLQRLVNRAHDIMGTDVTYLSEFDVITRDLNVRKTAGAVSPELQHLQVPAGAGLVSAIAESRAAQWVQNYSDYTQSRHDEVVDAAIVAEGLVAILGVPMLSDGQILGVLFAADRRERRFTADQIALLSALADHASVVLQTARALDRAEESAAETGRALDELREHVSARDKSNVVHQDLIHAVLRGGGYAQVARTLSSALERSTVVVDNELRPLVTSSGEQITTVPLSLPRAVSDAIDQSRRSGRCTFVADNSETVIQLVSAVTAGESFLGAILLNRSDAPIGPVELRTVERAAQVTAILVLQHSAAAAADRRARDELVADLLSTAPERRRDLERRTRNLGISVGELDTVLVVSVAPELRTAALRAIGQSLPVAGLAAQHAGLIAVVSRSGNPAAAATVIHRQITGSVGPHAVVIAPATAERPEELPARFTSALRTARLLTALGKTDGAVTTASYLPYTVLFGENPESLHQFIDEVIGPVLAYDRDKDTDLTATLRALVRNDGSPTKAARALNYHPNTVVQRLDRIRTLLGQSWREDENFFRVSMATRLDELRDVGTEEAGSGITDSADGA</sequence>
<dbReference type="InterPro" id="IPR029016">
    <property type="entry name" value="GAF-like_dom_sf"/>
</dbReference>
<protein>
    <submittedName>
        <fullName evidence="2">CdaR family transcriptional regulator</fullName>
    </submittedName>
</protein>
<dbReference type="InterPro" id="IPR051448">
    <property type="entry name" value="CdaR-like_regulators"/>
</dbReference>
<dbReference type="InterPro" id="IPR025736">
    <property type="entry name" value="PucR_C-HTH_dom"/>
</dbReference>
<dbReference type="EMBL" id="CP050124">
    <property type="protein sequence ID" value="QIP40879.1"/>
    <property type="molecule type" value="Genomic_DNA"/>
</dbReference>
<dbReference type="SMART" id="SM00065">
    <property type="entry name" value="GAF"/>
    <property type="match status" value="1"/>
</dbReference>
<evidence type="ECO:0000313" key="2">
    <source>
        <dbReference type="EMBL" id="QIP40879.1"/>
    </source>
</evidence>
<evidence type="ECO:0000259" key="1">
    <source>
        <dbReference type="SMART" id="SM00065"/>
    </source>
</evidence>
<proteinExistence type="predicted"/>
<dbReference type="Pfam" id="PF13185">
    <property type="entry name" value="GAF_2"/>
    <property type="match status" value="1"/>
</dbReference>
<reference evidence="2 3" key="1">
    <citation type="submission" date="2020-03" db="EMBL/GenBank/DDBJ databases">
        <title>Screen low temperature-resistant strains for efficient degradation of petroleum hydrocarbons under the low temperature.</title>
        <authorList>
            <person name="Wang Y."/>
            <person name="Chen J."/>
        </authorList>
    </citation>
    <scope>NUCLEOTIDE SEQUENCE [LARGE SCALE GENOMIC DNA]</scope>
    <source>
        <strain evidence="2 3">KB1</strain>
    </source>
</reference>